<sequence>MFDSRTFTVEAKRVKSWNETTDHLSFTFDGTSFQLREGYLSKWSSADDALLIERTERVNSVMITVNGVAEISVTVVPVTEQDDRIHGYKIPKDDCFAHLEVQFRFSGISQEVEGVLGRTYQPDYVSTAKRGVEIPVVGGADKYETTSLLSSDSVGFVATDFESIGSVKTDALRVIFTSKMKSIEMRSLLLTAYIIMLAFGVASAQNVVTCFSTSSSCFLKVLRCPTECPLTIPTNPTEKACYADCSVKCEAICRNRKPSCNGLGSGCYDPRFIGGDGVVFYFHGKRDNHYALVSDRSFQINARFIGLRPQGRTRDFTWIQALGLMFASHTFTVEAKQVKAWNETTDQLSFTFDGTSFQLREGYLSKWNSADDTLLIERTERVNSVMITVNEVAEISVSVIPVTEQDDRIHGYNIPKGDCFAHLQVQFRFFGISQEVEGVLGRTYRPDYVTTVKRGVEMPVLGGADEYETTSLLSPDCKMCLFSPSQVANA</sequence>
<keyword evidence="1" id="KW-0812">Transmembrane</keyword>
<accession>A0A833RDK0</accession>
<organism evidence="2 3">
    <name type="scientific">Carex littledalei</name>
    <dbReference type="NCBI Taxonomy" id="544730"/>
    <lineage>
        <taxon>Eukaryota</taxon>
        <taxon>Viridiplantae</taxon>
        <taxon>Streptophyta</taxon>
        <taxon>Embryophyta</taxon>
        <taxon>Tracheophyta</taxon>
        <taxon>Spermatophyta</taxon>
        <taxon>Magnoliopsida</taxon>
        <taxon>Liliopsida</taxon>
        <taxon>Poales</taxon>
        <taxon>Cyperaceae</taxon>
        <taxon>Cyperoideae</taxon>
        <taxon>Cariceae</taxon>
        <taxon>Carex</taxon>
        <taxon>Carex subgen. Euthyceras</taxon>
    </lineage>
</organism>
<gene>
    <name evidence="2" type="ORF">FCM35_KLT02555</name>
</gene>
<evidence type="ECO:0000256" key="1">
    <source>
        <dbReference type="SAM" id="Phobius"/>
    </source>
</evidence>
<dbReference type="PANTHER" id="PTHR31656">
    <property type="entry name" value="ROOT CAP DOMAIN-CONTAINING PROTEIN"/>
    <property type="match status" value="1"/>
</dbReference>
<name>A0A833RDK0_9POAL</name>
<dbReference type="OrthoDB" id="2012063at2759"/>
<protein>
    <submittedName>
        <fullName evidence="2">Root cap</fullName>
    </submittedName>
</protein>
<feature type="transmembrane region" description="Helical" evidence="1">
    <location>
        <begin position="188"/>
        <end position="208"/>
    </location>
</feature>
<evidence type="ECO:0000313" key="3">
    <source>
        <dbReference type="Proteomes" id="UP000623129"/>
    </source>
</evidence>
<dbReference type="AlphaFoldDB" id="A0A833RDK0"/>
<keyword evidence="1" id="KW-1133">Transmembrane helix</keyword>
<keyword evidence="1" id="KW-0472">Membrane</keyword>
<reference evidence="2" key="1">
    <citation type="submission" date="2020-01" db="EMBL/GenBank/DDBJ databases">
        <title>Genome sequence of Kobresia littledalei, the first chromosome-level genome in the family Cyperaceae.</title>
        <authorList>
            <person name="Qu G."/>
        </authorList>
    </citation>
    <scope>NUCLEOTIDE SEQUENCE</scope>
    <source>
        <strain evidence="2">C.B.Clarke</strain>
        <tissue evidence="2">Leaf</tissue>
    </source>
</reference>
<proteinExistence type="predicted"/>
<evidence type="ECO:0000313" key="2">
    <source>
        <dbReference type="EMBL" id="KAF3332978.1"/>
    </source>
</evidence>
<dbReference type="InterPro" id="IPR009646">
    <property type="entry name" value="Root_cap"/>
</dbReference>
<comment type="caution">
    <text evidence="2">The sequence shown here is derived from an EMBL/GenBank/DDBJ whole genome shotgun (WGS) entry which is preliminary data.</text>
</comment>
<dbReference type="Proteomes" id="UP000623129">
    <property type="component" value="Unassembled WGS sequence"/>
</dbReference>
<dbReference type="Pfam" id="PF06830">
    <property type="entry name" value="Root_cap"/>
    <property type="match status" value="2"/>
</dbReference>
<dbReference type="EMBL" id="SWLB01000011">
    <property type="protein sequence ID" value="KAF3332978.1"/>
    <property type="molecule type" value="Genomic_DNA"/>
</dbReference>
<keyword evidence="3" id="KW-1185">Reference proteome</keyword>